<name>A0A0E0BMH6_9ORYZ</name>
<reference evidence="1" key="1">
    <citation type="submission" date="2015-04" db="UniProtKB">
        <authorList>
            <consortium name="EnsemblPlants"/>
        </authorList>
    </citation>
    <scope>IDENTIFICATION</scope>
</reference>
<dbReference type="EnsemblPlants" id="OGLUM11G22940.1">
    <property type="protein sequence ID" value="OGLUM11G22940.1"/>
    <property type="gene ID" value="OGLUM11G22940"/>
</dbReference>
<dbReference type="Proteomes" id="UP000026961">
    <property type="component" value="Chromosome 11"/>
</dbReference>
<evidence type="ECO:0000313" key="1">
    <source>
        <dbReference type="EnsemblPlants" id="OGLUM11G22940.1"/>
    </source>
</evidence>
<evidence type="ECO:0000313" key="2">
    <source>
        <dbReference type="Proteomes" id="UP000026961"/>
    </source>
</evidence>
<keyword evidence="2" id="KW-1185">Reference proteome</keyword>
<reference evidence="1" key="2">
    <citation type="submission" date="2018-05" db="EMBL/GenBank/DDBJ databases">
        <title>OgluRS3 (Oryza glumaepatula Reference Sequence Version 3).</title>
        <authorList>
            <person name="Zhang J."/>
            <person name="Kudrna D."/>
            <person name="Lee S."/>
            <person name="Talag J."/>
            <person name="Welchert J."/>
            <person name="Wing R.A."/>
        </authorList>
    </citation>
    <scope>NUCLEOTIDE SEQUENCE [LARGE SCALE GENOMIC DNA]</scope>
</reference>
<dbReference type="HOGENOM" id="CLU_2907749_0_0_1"/>
<proteinExistence type="predicted"/>
<protein>
    <submittedName>
        <fullName evidence="1">Uncharacterized protein</fullName>
    </submittedName>
</protein>
<accession>A0A0E0BMH6</accession>
<organism evidence="1">
    <name type="scientific">Oryza glumipatula</name>
    <dbReference type="NCBI Taxonomy" id="40148"/>
    <lineage>
        <taxon>Eukaryota</taxon>
        <taxon>Viridiplantae</taxon>
        <taxon>Streptophyta</taxon>
        <taxon>Embryophyta</taxon>
        <taxon>Tracheophyta</taxon>
        <taxon>Spermatophyta</taxon>
        <taxon>Magnoliopsida</taxon>
        <taxon>Liliopsida</taxon>
        <taxon>Poales</taxon>
        <taxon>Poaceae</taxon>
        <taxon>BOP clade</taxon>
        <taxon>Oryzoideae</taxon>
        <taxon>Oryzeae</taxon>
        <taxon>Oryzinae</taxon>
        <taxon>Oryza</taxon>
    </lineage>
</organism>
<sequence length="62" mass="6827">MVTDPAIPRLGVLNPVAPVSGGARSSLESRQLDFKTESIPKLQKNAKFQRSLSEEDQRIAFT</sequence>
<dbReference type="AlphaFoldDB" id="A0A0E0BMH6"/>
<dbReference type="Gramene" id="OGLUM11G22940.1">
    <property type="protein sequence ID" value="OGLUM11G22940.1"/>
    <property type="gene ID" value="OGLUM11G22940"/>
</dbReference>